<proteinExistence type="predicted"/>
<name>A0ABP6QGA8_9ACTN</name>
<accession>A0ABP6QGA8</accession>
<dbReference type="RefSeq" id="WP_344831616.1">
    <property type="nucleotide sequence ID" value="NZ_BAAAUV010000011.1"/>
</dbReference>
<comment type="caution">
    <text evidence="1">The sequence shown here is derived from an EMBL/GenBank/DDBJ whole genome shotgun (WGS) entry which is preliminary data.</text>
</comment>
<evidence type="ECO:0000313" key="1">
    <source>
        <dbReference type="EMBL" id="GAA3220672.1"/>
    </source>
</evidence>
<sequence length="68" mass="7307">MADLRHDATAPARDGRGGRVFYGWRVVAALAVSQTVGDLGLSLPVATGAVTLTDEFIGRRIKNHRTMN</sequence>
<organism evidence="1 2">
    <name type="scientific">Actinocorallia longicatena</name>
    <dbReference type="NCBI Taxonomy" id="111803"/>
    <lineage>
        <taxon>Bacteria</taxon>
        <taxon>Bacillati</taxon>
        <taxon>Actinomycetota</taxon>
        <taxon>Actinomycetes</taxon>
        <taxon>Streptosporangiales</taxon>
        <taxon>Thermomonosporaceae</taxon>
        <taxon>Actinocorallia</taxon>
    </lineage>
</organism>
<evidence type="ECO:0000313" key="2">
    <source>
        <dbReference type="Proteomes" id="UP001501237"/>
    </source>
</evidence>
<dbReference type="EMBL" id="BAAAUV010000011">
    <property type="protein sequence ID" value="GAA3220672.1"/>
    <property type="molecule type" value="Genomic_DNA"/>
</dbReference>
<dbReference type="Proteomes" id="UP001501237">
    <property type="component" value="Unassembled WGS sequence"/>
</dbReference>
<gene>
    <name evidence="1" type="ORF">GCM10010468_45390</name>
</gene>
<reference evidence="2" key="1">
    <citation type="journal article" date="2019" name="Int. J. Syst. Evol. Microbiol.">
        <title>The Global Catalogue of Microorganisms (GCM) 10K type strain sequencing project: providing services to taxonomists for standard genome sequencing and annotation.</title>
        <authorList>
            <consortium name="The Broad Institute Genomics Platform"/>
            <consortium name="The Broad Institute Genome Sequencing Center for Infectious Disease"/>
            <person name="Wu L."/>
            <person name="Ma J."/>
        </authorList>
    </citation>
    <scope>NUCLEOTIDE SEQUENCE [LARGE SCALE GENOMIC DNA]</scope>
    <source>
        <strain evidence="2">JCM 9377</strain>
    </source>
</reference>
<protein>
    <recommendedName>
        <fullName evidence="3">MFS transporter</fullName>
    </recommendedName>
</protein>
<keyword evidence="2" id="KW-1185">Reference proteome</keyword>
<evidence type="ECO:0008006" key="3">
    <source>
        <dbReference type="Google" id="ProtNLM"/>
    </source>
</evidence>